<evidence type="ECO:0000313" key="1">
    <source>
        <dbReference type="EMBL" id="MFD1987084.1"/>
    </source>
</evidence>
<dbReference type="PANTHER" id="PTHR42905">
    <property type="entry name" value="PHOSPHOENOLPYRUVATE CARBOXYLASE"/>
    <property type="match status" value="1"/>
</dbReference>
<dbReference type="Gene3D" id="3.20.20.60">
    <property type="entry name" value="Phosphoenolpyruvate-binding domains"/>
    <property type="match status" value="1"/>
</dbReference>
<dbReference type="EMBL" id="JBHUGZ010000027">
    <property type="protein sequence ID" value="MFD1987084.1"/>
    <property type="molecule type" value="Genomic_DNA"/>
</dbReference>
<dbReference type="GO" id="GO:0016829">
    <property type="term" value="F:lyase activity"/>
    <property type="evidence" value="ECO:0007669"/>
    <property type="project" value="UniProtKB-KW"/>
</dbReference>
<proteinExistence type="predicted"/>
<dbReference type="Proteomes" id="UP001597405">
    <property type="component" value="Unassembled WGS sequence"/>
</dbReference>
<dbReference type="Pfam" id="PF13714">
    <property type="entry name" value="PEP_mutase"/>
    <property type="match status" value="1"/>
</dbReference>
<protein>
    <submittedName>
        <fullName evidence="1">Isocitrate lyase/phosphoenolpyruvate mutase family protein</fullName>
    </submittedName>
</protein>
<dbReference type="CDD" id="cd00377">
    <property type="entry name" value="ICL_PEPM"/>
    <property type="match status" value="1"/>
</dbReference>
<gene>
    <name evidence="1" type="ORF">ACFSOZ_32175</name>
</gene>
<dbReference type="InterPro" id="IPR015813">
    <property type="entry name" value="Pyrv/PenolPyrv_kinase-like_dom"/>
</dbReference>
<keyword evidence="1" id="KW-0456">Lyase</keyword>
<dbReference type="SUPFAM" id="SSF51621">
    <property type="entry name" value="Phosphoenolpyruvate/pyruvate domain"/>
    <property type="match status" value="1"/>
</dbReference>
<dbReference type="InterPro" id="IPR039556">
    <property type="entry name" value="ICL/PEPM"/>
</dbReference>
<keyword evidence="2" id="KW-1185">Reference proteome</keyword>
<reference evidence="2" key="1">
    <citation type="journal article" date="2019" name="Int. J. Syst. Evol. Microbiol.">
        <title>The Global Catalogue of Microorganisms (GCM) 10K type strain sequencing project: providing services to taxonomists for standard genome sequencing and annotation.</title>
        <authorList>
            <consortium name="The Broad Institute Genomics Platform"/>
            <consortium name="The Broad Institute Genome Sequencing Center for Infectious Disease"/>
            <person name="Wu L."/>
            <person name="Ma J."/>
        </authorList>
    </citation>
    <scope>NUCLEOTIDE SEQUENCE [LARGE SCALE GENOMIC DNA]</scope>
    <source>
        <strain evidence="2">CGMCC 1.16225</strain>
    </source>
</reference>
<comment type="caution">
    <text evidence="1">The sequence shown here is derived from an EMBL/GenBank/DDBJ whole genome shotgun (WGS) entry which is preliminary data.</text>
</comment>
<organism evidence="1 2">
    <name type="scientific">Mesorhizobium newzealandense</name>
    <dbReference type="NCBI Taxonomy" id="1300302"/>
    <lineage>
        <taxon>Bacteria</taxon>
        <taxon>Pseudomonadati</taxon>
        <taxon>Pseudomonadota</taxon>
        <taxon>Alphaproteobacteria</taxon>
        <taxon>Hyphomicrobiales</taxon>
        <taxon>Phyllobacteriaceae</taxon>
        <taxon>Mesorhizobium</taxon>
    </lineage>
</organism>
<dbReference type="InterPro" id="IPR040442">
    <property type="entry name" value="Pyrv_kinase-like_dom_sf"/>
</dbReference>
<name>A0ABW4UJJ3_9HYPH</name>
<dbReference type="RefSeq" id="WP_379104839.1">
    <property type="nucleotide sequence ID" value="NZ_JBHUGZ010000027.1"/>
</dbReference>
<dbReference type="PANTHER" id="PTHR42905:SF16">
    <property type="entry name" value="CARBOXYPHOSPHONOENOLPYRUVATE PHOSPHONOMUTASE-LIKE PROTEIN (AFU_ORTHOLOGUE AFUA_5G07230)"/>
    <property type="match status" value="1"/>
</dbReference>
<evidence type="ECO:0000313" key="2">
    <source>
        <dbReference type="Proteomes" id="UP001597405"/>
    </source>
</evidence>
<accession>A0ABW4UJJ3</accession>
<sequence>MISRSDKVDRFRALHKSGCFMIPNPWDIAGARMMVSLGFKALATTSSAYAFSKGRKDGALEVGRDESLAYAAEIAASTDVPVTADLEDGYEDSPEGVAETVRLAAEVGLAGVSIEDRQPNSDLPIRDYDTAVARVAAAADAGRRYNIVLTARADGVGKGAYDLDEAIRRLKVFESLGAEVLYAPGVPDLASLQRLCRSVGAPVNHVLGQGVSGLTFDQIAQAGVRRISVGGSIARAVGGALMTVCQEIAAGDFTALESAPAWGDLLSPKPVM</sequence>